<dbReference type="CDD" id="cd17535">
    <property type="entry name" value="REC_NarL-like"/>
    <property type="match status" value="1"/>
</dbReference>
<dbReference type="SMART" id="SM00421">
    <property type="entry name" value="HTH_LUXR"/>
    <property type="match status" value="1"/>
</dbReference>
<feature type="domain" description="HTH luxR-type" evidence="4">
    <location>
        <begin position="148"/>
        <end position="213"/>
    </location>
</feature>
<evidence type="ECO:0000256" key="3">
    <source>
        <dbReference type="PROSITE-ProRule" id="PRU00169"/>
    </source>
</evidence>
<dbReference type="InterPro" id="IPR039420">
    <property type="entry name" value="WalR-like"/>
</dbReference>
<evidence type="ECO:0000259" key="5">
    <source>
        <dbReference type="PROSITE" id="PS50110"/>
    </source>
</evidence>
<dbReference type="Gene3D" id="3.40.50.2300">
    <property type="match status" value="1"/>
</dbReference>
<evidence type="ECO:0000313" key="6">
    <source>
        <dbReference type="EMBL" id="MBC2594585.1"/>
    </source>
</evidence>
<organism evidence="6 7">
    <name type="scientific">Ruficoccus amylovorans</name>
    <dbReference type="NCBI Taxonomy" id="1804625"/>
    <lineage>
        <taxon>Bacteria</taxon>
        <taxon>Pseudomonadati</taxon>
        <taxon>Verrucomicrobiota</taxon>
        <taxon>Opitutia</taxon>
        <taxon>Puniceicoccales</taxon>
        <taxon>Cerasicoccaceae</taxon>
        <taxon>Ruficoccus</taxon>
    </lineage>
</organism>
<dbReference type="AlphaFoldDB" id="A0A842HDH3"/>
<dbReference type="GO" id="GO:0003677">
    <property type="term" value="F:DNA binding"/>
    <property type="evidence" value="ECO:0007669"/>
    <property type="project" value="UniProtKB-KW"/>
</dbReference>
<dbReference type="SUPFAM" id="SSF52172">
    <property type="entry name" value="CheY-like"/>
    <property type="match status" value="1"/>
</dbReference>
<comment type="caution">
    <text evidence="6">The sequence shown here is derived from an EMBL/GenBank/DDBJ whole genome shotgun (WGS) entry which is preliminary data.</text>
</comment>
<dbReference type="GO" id="GO:0006355">
    <property type="term" value="P:regulation of DNA-templated transcription"/>
    <property type="evidence" value="ECO:0007669"/>
    <property type="project" value="InterPro"/>
</dbReference>
<evidence type="ECO:0000256" key="2">
    <source>
        <dbReference type="ARBA" id="ARBA00023125"/>
    </source>
</evidence>
<proteinExistence type="predicted"/>
<protein>
    <submittedName>
        <fullName evidence="6">Response regulator transcription factor</fullName>
    </submittedName>
</protein>
<gene>
    <name evidence="6" type="ORF">H5P28_09970</name>
</gene>
<evidence type="ECO:0000259" key="4">
    <source>
        <dbReference type="PROSITE" id="PS50043"/>
    </source>
</evidence>
<keyword evidence="7" id="KW-1185">Reference proteome</keyword>
<feature type="domain" description="Response regulatory" evidence="5">
    <location>
        <begin position="11"/>
        <end position="127"/>
    </location>
</feature>
<dbReference type="PRINTS" id="PR00038">
    <property type="entry name" value="HTHLUXR"/>
</dbReference>
<dbReference type="EMBL" id="JACHVB010000025">
    <property type="protein sequence ID" value="MBC2594585.1"/>
    <property type="molecule type" value="Genomic_DNA"/>
</dbReference>
<dbReference type="Pfam" id="PF00072">
    <property type="entry name" value="Response_reg"/>
    <property type="match status" value="1"/>
</dbReference>
<evidence type="ECO:0000313" key="7">
    <source>
        <dbReference type="Proteomes" id="UP000546464"/>
    </source>
</evidence>
<dbReference type="InterPro" id="IPR000792">
    <property type="entry name" value="Tscrpt_reg_LuxR_C"/>
</dbReference>
<dbReference type="SUPFAM" id="SSF46894">
    <property type="entry name" value="C-terminal effector domain of the bipartite response regulators"/>
    <property type="match status" value="1"/>
</dbReference>
<evidence type="ECO:0000256" key="1">
    <source>
        <dbReference type="ARBA" id="ARBA00022553"/>
    </source>
</evidence>
<dbReference type="PROSITE" id="PS50110">
    <property type="entry name" value="RESPONSE_REGULATORY"/>
    <property type="match status" value="1"/>
</dbReference>
<keyword evidence="1 3" id="KW-0597">Phosphoprotein</keyword>
<keyword evidence="2" id="KW-0238">DNA-binding</keyword>
<name>A0A842HDH3_9BACT</name>
<dbReference type="RefSeq" id="WP_185675566.1">
    <property type="nucleotide sequence ID" value="NZ_JACHVB010000025.1"/>
</dbReference>
<dbReference type="SMART" id="SM00448">
    <property type="entry name" value="REC"/>
    <property type="match status" value="1"/>
</dbReference>
<dbReference type="PANTHER" id="PTHR43214:SF42">
    <property type="entry name" value="TRANSCRIPTIONAL REGULATORY PROTEIN DESR"/>
    <property type="match status" value="1"/>
</dbReference>
<dbReference type="InterPro" id="IPR001789">
    <property type="entry name" value="Sig_transdc_resp-reg_receiver"/>
</dbReference>
<dbReference type="InterPro" id="IPR016032">
    <property type="entry name" value="Sig_transdc_resp-reg_C-effctor"/>
</dbReference>
<dbReference type="PROSITE" id="PS50043">
    <property type="entry name" value="HTH_LUXR_2"/>
    <property type="match status" value="1"/>
</dbReference>
<dbReference type="GO" id="GO:0000160">
    <property type="term" value="P:phosphorelay signal transduction system"/>
    <property type="evidence" value="ECO:0007669"/>
    <property type="project" value="InterPro"/>
</dbReference>
<dbReference type="InterPro" id="IPR058245">
    <property type="entry name" value="NreC/VraR/RcsB-like_REC"/>
</dbReference>
<dbReference type="PROSITE" id="PS00622">
    <property type="entry name" value="HTH_LUXR_1"/>
    <property type="match status" value="1"/>
</dbReference>
<dbReference type="Pfam" id="PF00196">
    <property type="entry name" value="GerE"/>
    <property type="match status" value="1"/>
</dbReference>
<dbReference type="Proteomes" id="UP000546464">
    <property type="component" value="Unassembled WGS sequence"/>
</dbReference>
<feature type="modified residue" description="4-aspartylphosphate" evidence="3">
    <location>
        <position position="62"/>
    </location>
</feature>
<dbReference type="InterPro" id="IPR011006">
    <property type="entry name" value="CheY-like_superfamily"/>
</dbReference>
<reference evidence="6 7" key="1">
    <citation type="submission" date="2020-07" db="EMBL/GenBank/DDBJ databases">
        <authorList>
            <person name="Feng X."/>
        </authorList>
    </citation>
    <scope>NUCLEOTIDE SEQUENCE [LARGE SCALE GENOMIC DNA]</scope>
    <source>
        <strain evidence="6 7">JCM31066</strain>
    </source>
</reference>
<accession>A0A842HDH3</accession>
<sequence length="218" mass="24032">MTIKPDQALVRIVVVDGQEIVRHGLEYMINGSDDLNVVGVAPDMGSARAVILSQRPDVVVLDMVLPDGNGYELRPWIKEELPQCAVVCLNSHSNQEMIHQAISCGIDGLIPKNADSKTILETIRKAARGQCYVDSDILLAAFHHTQPSSSPLDILSQQESRVLTLMADGMTNREIAERMGLSEKTVKNYSSHMMAKLGVTRRTEAAALYWKHARAQNV</sequence>
<dbReference type="PANTHER" id="PTHR43214">
    <property type="entry name" value="TWO-COMPONENT RESPONSE REGULATOR"/>
    <property type="match status" value="1"/>
</dbReference>
<dbReference type="CDD" id="cd06170">
    <property type="entry name" value="LuxR_C_like"/>
    <property type="match status" value="1"/>
</dbReference>